<feature type="region of interest" description="Disordered" evidence="1">
    <location>
        <begin position="539"/>
        <end position="589"/>
    </location>
</feature>
<evidence type="ECO:0000256" key="1">
    <source>
        <dbReference type="SAM" id="MobiDB-lite"/>
    </source>
</evidence>
<sequence>MTQNDPFQNNNEFSIYEDIIFLNENMIDPFSFGGTEYTTLGTDEEGIKKEKNESNETSLVDKTSDLSLKSTPCNFARKISAKNLSPVIISTRTGLNPNPYPLRSMTRKTSQSSILVSEPLRKPSNPDLNKALESQLQKNRLNSIDTINTISTINTINSINSINTKSSNQILEKQFEPEIQGFNQVEEHFAFNPVLINKLTSQKEIDVYSPTLIQRKSNILFRPTNSLISVLDTQMNNTDLKGNNIDSDYEEEDEVMDLPQGNLDNDELDKFLGLEDVNKVKEPTNNKKETLGSSKNQIIEENVMKEENEMIEENVIIEEKEKEKEKEKERRKEKEKNEEKDKVINNKEKKTDKEWKTNQPINKNKTKKKKTQSKIKINQKKKNNNNKFENKRTKESSEHEEEKRKRELTIENSKTKSTSKKTSKNLDSTVVEAGKDVFKLMVGQLWVIMGGGTIKALKPYTLIFAEKIGDVFSANESEVQIIKNQLKYLLSNSRRTFTEFILEIFIGVLSLIYGDSIPQITHKFWNVLEELCEQNIVKSDEEDNEKEEIKVEDPNNNNKNNNNSNDNNDNKTKIEREPNREKQSNGPDPISIKLEQIYEEIYPQHVLMYWFNKRFSERLGQYFPTKQQKLFYQQHLFYLGKSKFLLSCMLLAKEMIFKRKELESYFNLISRSYDEDPLNLYFHNRGEKLKIIKVLISEFGLNNGDYWSIISNDYISRIGFKPKNSLEHFPFQNLINNPKILNLCQGKTTEVPKKSRKKTYQLKELEVPFKTDWLLKKKLN</sequence>
<proteinExistence type="predicted"/>
<feature type="compositionally biased region" description="Basic residues" evidence="1">
    <location>
        <begin position="364"/>
        <end position="384"/>
    </location>
</feature>
<feature type="compositionally biased region" description="Basic and acidic residues" evidence="1">
    <location>
        <begin position="321"/>
        <end position="356"/>
    </location>
</feature>
<evidence type="ECO:0000313" key="3">
    <source>
        <dbReference type="Proteomes" id="UP001146793"/>
    </source>
</evidence>
<protein>
    <submittedName>
        <fullName evidence="2">Transcription initiation factor tfiid subunit</fullName>
    </submittedName>
</protein>
<name>A0AAV8A4Q1_9EUKA</name>
<comment type="caution">
    <text evidence="2">The sequence shown here is derived from an EMBL/GenBank/DDBJ whole genome shotgun (WGS) entry which is preliminary data.</text>
</comment>
<feature type="compositionally biased region" description="Low complexity" evidence="1">
    <location>
        <begin position="555"/>
        <end position="567"/>
    </location>
</feature>
<organism evidence="2 3">
    <name type="scientific">Anaeramoeba flamelloides</name>
    <dbReference type="NCBI Taxonomy" id="1746091"/>
    <lineage>
        <taxon>Eukaryota</taxon>
        <taxon>Metamonada</taxon>
        <taxon>Anaeramoebidae</taxon>
        <taxon>Anaeramoeba</taxon>
    </lineage>
</organism>
<dbReference type="AlphaFoldDB" id="A0AAV8A4Q1"/>
<gene>
    <name evidence="2" type="ORF">M0812_01221</name>
</gene>
<feature type="compositionally biased region" description="Basic and acidic residues" evidence="1">
    <location>
        <begin position="388"/>
        <end position="409"/>
    </location>
</feature>
<reference evidence="2" key="1">
    <citation type="submission" date="2022-08" db="EMBL/GenBank/DDBJ databases">
        <title>Novel sulphate-reducing endosymbionts in the free-living metamonad Anaeramoeba.</title>
        <authorList>
            <person name="Jerlstrom-Hultqvist J."/>
            <person name="Cepicka I."/>
            <person name="Gallot-Lavallee L."/>
            <person name="Salas-Leiva D."/>
            <person name="Curtis B.A."/>
            <person name="Zahonova K."/>
            <person name="Pipaliya S."/>
            <person name="Dacks J."/>
            <person name="Roger A.J."/>
        </authorList>
    </citation>
    <scope>NUCLEOTIDE SEQUENCE</scope>
    <source>
        <strain evidence="2">Busselton2</strain>
    </source>
</reference>
<feature type="compositionally biased region" description="Basic and acidic residues" evidence="1">
    <location>
        <begin position="568"/>
        <end position="583"/>
    </location>
</feature>
<evidence type="ECO:0000313" key="2">
    <source>
        <dbReference type="EMBL" id="KAJ3448738.1"/>
    </source>
</evidence>
<dbReference type="Proteomes" id="UP001146793">
    <property type="component" value="Unassembled WGS sequence"/>
</dbReference>
<feature type="region of interest" description="Disordered" evidence="1">
    <location>
        <begin position="321"/>
        <end position="424"/>
    </location>
</feature>
<accession>A0AAV8A4Q1</accession>
<dbReference type="EMBL" id="JANTQA010000015">
    <property type="protein sequence ID" value="KAJ3448738.1"/>
    <property type="molecule type" value="Genomic_DNA"/>
</dbReference>